<gene>
    <name evidence="1" type="ORF">SAMEA2259716_05778</name>
</gene>
<evidence type="ECO:0000313" key="1">
    <source>
        <dbReference type="EMBL" id="SKN02358.1"/>
    </source>
</evidence>
<dbReference type="Proteomes" id="UP000190074">
    <property type="component" value="Unassembled WGS sequence"/>
</dbReference>
<dbReference type="AlphaFoldDB" id="A0A1T8VBU1"/>
<protein>
    <submittedName>
        <fullName evidence="1">Uncharacterized protein</fullName>
    </submittedName>
</protein>
<name>A0A1T8VBU1_9MYCO</name>
<reference evidence="1 2" key="1">
    <citation type="submission" date="2016-11" db="EMBL/GenBank/DDBJ databases">
        <authorList>
            <consortium name="Pathogen Informatics"/>
        </authorList>
    </citation>
    <scope>NUCLEOTIDE SEQUENCE [LARGE SCALE GENOMIC DNA]</scope>
    <source>
        <strain evidence="1 2">911</strain>
    </source>
</reference>
<accession>A0A1T8VBU1</accession>
<proteinExistence type="predicted"/>
<organism evidence="1 2">
    <name type="scientific">Mycobacteroides abscessus subsp. massiliense</name>
    <dbReference type="NCBI Taxonomy" id="1962118"/>
    <lineage>
        <taxon>Bacteria</taxon>
        <taxon>Bacillati</taxon>
        <taxon>Actinomycetota</taxon>
        <taxon>Actinomycetes</taxon>
        <taxon>Mycobacteriales</taxon>
        <taxon>Mycobacteriaceae</taxon>
        <taxon>Mycobacteroides</taxon>
        <taxon>Mycobacteroides abscessus</taxon>
    </lineage>
</organism>
<evidence type="ECO:0000313" key="2">
    <source>
        <dbReference type="Proteomes" id="UP000190074"/>
    </source>
</evidence>
<dbReference type="EMBL" id="FVGW01000024">
    <property type="protein sequence ID" value="SKN02358.1"/>
    <property type="molecule type" value="Genomic_DNA"/>
</dbReference>
<sequence length="124" mass="14375">MRRAFTQKLTQLSPVCGKTRRDTGVLLAQTRWPMYVTSPHRVFDKPSWRTPHRCVVADISELVARFEKLVRVFRGAATTQNLVSGIHVPGDTLHQPVANLAFERPPTSPTVRHRWRRIRPDHFR</sequence>